<sequence>MDDAKSAPSHELACNAPRIHRTLGLYEPLLRAYSLPHASSRAAAGGLGTAEAAGTAELRAAGPDWLATDPSLQIIEVVDFLEHEDHLEKTLRGGRPRGFAGGGLADTAGLPAAAADAPHAAWWPRAAVTGRHGGFRCAAASSCCSLPSLSLSSDVVMAEAGGPATAELPAAAAAGGGEGPDDDSTSAVSAFTSGAFDALVRTSDSSDRLTDLALSTLDALDESVLGSYDRTYGTTLDTALDGTLDELDFWLPGLSLPRPPDTPVLSGHASPIHGVVTSPAVSTCTPLGLFGSEFWSGAKLPSDSKSGEVFKTGSGASAVCAGPAFQLGQASEDVFGPVCSPEAQLWPGRCSPAGNRLVMCAGVPLHPVLAEVVREMAAAQAATGGKT</sequence>
<keyword evidence="2" id="KW-1185">Reference proteome</keyword>
<evidence type="ECO:0000313" key="2">
    <source>
        <dbReference type="Proteomes" id="UP000612055"/>
    </source>
</evidence>
<reference evidence="1" key="1">
    <citation type="journal article" date="2020" name="bioRxiv">
        <title>Comparative genomics of Chlamydomonas.</title>
        <authorList>
            <person name="Craig R.J."/>
            <person name="Hasan A.R."/>
            <person name="Ness R.W."/>
            <person name="Keightley P.D."/>
        </authorList>
    </citation>
    <scope>NUCLEOTIDE SEQUENCE</scope>
    <source>
        <strain evidence="1">CCAP 11/70</strain>
    </source>
</reference>
<proteinExistence type="predicted"/>
<dbReference type="Proteomes" id="UP000612055">
    <property type="component" value="Unassembled WGS sequence"/>
</dbReference>
<dbReference type="EMBL" id="JAEHOE010000019">
    <property type="protein sequence ID" value="KAG2496462.1"/>
    <property type="molecule type" value="Genomic_DNA"/>
</dbReference>
<organism evidence="1 2">
    <name type="scientific">Edaphochlamys debaryana</name>
    <dbReference type="NCBI Taxonomy" id="47281"/>
    <lineage>
        <taxon>Eukaryota</taxon>
        <taxon>Viridiplantae</taxon>
        <taxon>Chlorophyta</taxon>
        <taxon>core chlorophytes</taxon>
        <taxon>Chlorophyceae</taxon>
        <taxon>CS clade</taxon>
        <taxon>Chlamydomonadales</taxon>
        <taxon>Chlamydomonadales incertae sedis</taxon>
        <taxon>Edaphochlamys</taxon>
    </lineage>
</organism>
<accession>A0A835Y7H2</accession>
<protein>
    <submittedName>
        <fullName evidence="1">Uncharacterized protein</fullName>
    </submittedName>
</protein>
<evidence type="ECO:0000313" key="1">
    <source>
        <dbReference type="EMBL" id="KAG2496462.1"/>
    </source>
</evidence>
<comment type="caution">
    <text evidence="1">The sequence shown here is derived from an EMBL/GenBank/DDBJ whole genome shotgun (WGS) entry which is preliminary data.</text>
</comment>
<name>A0A835Y7H2_9CHLO</name>
<gene>
    <name evidence="1" type="ORF">HYH03_005685</name>
</gene>
<dbReference type="AlphaFoldDB" id="A0A835Y7H2"/>